<organism evidence="2 3">
    <name type="scientific">Brassica carinata</name>
    <name type="common">Ethiopian mustard</name>
    <name type="synonym">Abyssinian cabbage</name>
    <dbReference type="NCBI Taxonomy" id="52824"/>
    <lineage>
        <taxon>Eukaryota</taxon>
        <taxon>Viridiplantae</taxon>
        <taxon>Streptophyta</taxon>
        <taxon>Embryophyta</taxon>
        <taxon>Tracheophyta</taxon>
        <taxon>Spermatophyta</taxon>
        <taxon>Magnoliopsida</taxon>
        <taxon>eudicotyledons</taxon>
        <taxon>Gunneridae</taxon>
        <taxon>Pentapetalae</taxon>
        <taxon>rosids</taxon>
        <taxon>malvids</taxon>
        <taxon>Brassicales</taxon>
        <taxon>Brassicaceae</taxon>
        <taxon>Brassiceae</taxon>
        <taxon>Brassica</taxon>
    </lineage>
</organism>
<dbReference type="OrthoDB" id="1937859at2759"/>
<dbReference type="Proteomes" id="UP000886595">
    <property type="component" value="Unassembled WGS sequence"/>
</dbReference>
<gene>
    <name evidence="2" type="ORF">Bca52824_012066</name>
</gene>
<evidence type="ECO:0000256" key="1">
    <source>
        <dbReference type="SAM" id="MobiDB-lite"/>
    </source>
</evidence>
<sequence length="230" mass="25781">MNIKKKGKVHPSPPPPPPPPLPSFPSSSSKEDNCLSVLKLLPAVILLLVSSLSPDDKQVLAYLITRSSKTTTTTTTTSGRRNSSRSSSKSKKAGTHQKAPVFDCECFDCYTSYWLRWDSSPNRELIHQIIEAYEDHLTAESEKPNGRGRKKKRKEKSRGRRGVVESSGRPEEPVEPVVAVKPEEESPEMLRFPVAAVAATRPHKGLARKLLPDVMGLFNWRFWRLWNPNA</sequence>
<protein>
    <submittedName>
        <fullName evidence="2">Uncharacterized protein</fullName>
    </submittedName>
</protein>
<evidence type="ECO:0000313" key="2">
    <source>
        <dbReference type="EMBL" id="KAG2318853.1"/>
    </source>
</evidence>
<feature type="region of interest" description="Disordered" evidence="1">
    <location>
        <begin position="1"/>
        <end position="31"/>
    </location>
</feature>
<reference evidence="2 3" key="1">
    <citation type="submission" date="2020-02" db="EMBL/GenBank/DDBJ databases">
        <authorList>
            <person name="Ma Q."/>
            <person name="Huang Y."/>
            <person name="Song X."/>
            <person name="Pei D."/>
        </authorList>
    </citation>
    <scope>NUCLEOTIDE SEQUENCE [LARGE SCALE GENOMIC DNA]</scope>
    <source>
        <strain evidence="2">Sxm20200214</strain>
        <tissue evidence="2">Leaf</tissue>
    </source>
</reference>
<evidence type="ECO:0000313" key="3">
    <source>
        <dbReference type="Proteomes" id="UP000886595"/>
    </source>
</evidence>
<feature type="region of interest" description="Disordered" evidence="1">
    <location>
        <begin position="70"/>
        <end position="95"/>
    </location>
</feature>
<feature type="compositionally biased region" description="Low complexity" evidence="1">
    <location>
        <begin position="70"/>
        <end position="87"/>
    </location>
</feature>
<dbReference type="PANTHER" id="PTHR31903:SF20">
    <property type="entry name" value="GENOME ASSEMBLY, CHROMOSOME: A08"/>
    <property type="match status" value="1"/>
</dbReference>
<accession>A0A8X7VY64</accession>
<feature type="compositionally biased region" description="Pro residues" evidence="1">
    <location>
        <begin position="11"/>
        <end position="23"/>
    </location>
</feature>
<dbReference type="EMBL" id="JAAMPC010000003">
    <property type="protein sequence ID" value="KAG2318853.1"/>
    <property type="molecule type" value="Genomic_DNA"/>
</dbReference>
<dbReference type="AlphaFoldDB" id="A0A8X7VY64"/>
<feature type="compositionally biased region" description="Basic residues" evidence="1">
    <location>
        <begin position="146"/>
        <end position="161"/>
    </location>
</feature>
<comment type="caution">
    <text evidence="2">The sequence shown here is derived from an EMBL/GenBank/DDBJ whole genome shotgun (WGS) entry which is preliminary data.</text>
</comment>
<name>A0A8X7VY64_BRACI</name>
<feature type="region of interest" description="Disordered" evidence="1">
    <location>
        <begin position="140"/>
        <end position="182"/>
    </location>
</feature>
<proteinExistence type="predicted"/>
<dbReference type="PANTHER" id="PTHR31903">
    <property type="entry name" value="F12F1.11-RELATED"/>
    <property type="match status" value="1"/>
</dbReference>
<keyword evidence="3" id="KW-1185">Reference proteome</keyword>